<protein>
    <submittedName>
        <fullName evidence="1">Uncharacterized protein</fullName>
    </submittedName>
</protein>
<reference evidence="1" key="1">
    <citation type="journal article" date="2021" name="Environ. Microbiol.">
        <title>New insights into the diversity and evolution of the archaeal mobilome from three complete genomes of Saccharolobus shibatae.</title>
        <authorList>
            <person name="Medvedeva S."/>
            <person name="Brandt D."/>
            <person name="Cvirkaite-Krupovic V."/>
            <person name="Liu Y."/>
            <person name="Severinov K."/>
            <person name="Ishino S."/>
            <person name="Ishino Y."/>
            <person name="Prangishvili D."/>
            <person name="Kalinowski J."/>
            <person name="Krupovic M."/>
        </authorList>
    </citation>
    <scope>NUCLEOTIDE SEQUENCE</scope>
    <source>
        <strain evidence="1">BEU9</strain>
    </source>
</reference>
<evidence type="ECO:0000313" key="1">
    <source>
        <dbReference type="EMBL" id="QXJ32618.1"/>
    </source>
</evidence>
<organism evidence="1 2">
    <name type="scientific">Saccharolobus shibatae</name>
    <dbReference type="NCBI Taxonomy" id="2286"/>
    <lineage>
        <taxon>Archaea</taxon>
        <taxon>Thermoproteota</taxon>
        <taxon>Thermoprotei</taxon>
        <taxon>Sulfolobales</taxon>
        <taxon>Sulfolobaceae</taxon>
        <taxon>Saccharolobus</taxon>
    </lineage>
</organism>
<dbReference type="EMBL" id="CP077715">
    <property type="protein sequence ID" value="QXJ32618.1"/>
    <property type="molecule type" value="Genomic_DNA"/>
</dbReference>
<sequence>MGSLTDEYLEYVLLDLSNRVGVDFSHNFHLELLPSTLQFKIRRTC</sequence>
<evidence type="ECO:0000313" key="2">
    <source>
        <dbReference type="Proteomes" id="UP000693941"/>
    </source>
</evidence>
<gene>
    <name evidence="1" type="ORF">J5U21_02269</name>
</gene>
<dbReference type="AlphaFoldDB" id="A0A8F5BWI6"/>
<proteinExistence type="predicted"/>
<accession>A0A8F5BWI6</accession>
<name>A0A8F5BWI6_9CREN</name>
<dbReference type="Proteomes" id="UP000693941">
    <property type="component" value="Chromosome"/>
</dbReference>